<dbReference type="SMART" id="SM00563">
    <property type="entry name" value="PlsC"/>
    <property type="match status" value="1"/>
</dbReference>
<protein>
    <submittedName>
        <fullName evidence="4">1-acyl-sn-glycerol-3-phosphate acyltransferase</fullName>
    </submittedName>
</protein>
<dbReference type="GO" id="GO:0006654">
    <property type="term" value="P:phosphatidic acid biosynthetic process"/>
    <property type="evidence" value="ECO:0007669"/>
    <property type="project" value="TreeGrafter"/>
</dbReference>
<dbReference type="AlphaFoldDB" id="A0A1Q8I2N1"/>
<sequence>MPLQIPSVPGPAEIASAGRRLRSIVRTPQKVTWRAVLRQRFWSAVIAPFGGVRVEGEFEADGPYVVVANHGSHADTIAMMSASPTLMRVVTVAAQDYWFTRRSRRLVARGLLGAYPVRRDGEGAYEELRGTLANRVAESMSILIFPEGTRSTDGRMSRFHSGAARLARDFGIPVLPVALVGTREMMPKKGGLPRYSPVEVRVGEPIAPSDDVEGVSDLAREQIEEMLQRPRRPAPVSDVFTVLHTAMEGGRGDAVMFVWGMAEAISFPIMAEMSQVWLGLTHPERMWRRAAMVVAGSVTGVAVTHLLTRGGHQPPAPWTTPRMRTATSRYLSQGPRGYWKQALTGIPVKLFAAESGRRDLPLPSVVIHAAGERAARMAASTAIVKTLSKPLGPITRQHYGPYLAATGVVFATALRGVIRHWQRPKRPGRP</sequence>
<comment type="caution">
    <text evidence="4">The sequence shown here is derived from an EMBL/GenBank/DDBJ whole genome shotgun (WGS) entry which is preliminary data.</text>
</comment>
<gene>
    <name evidence="4" type="ORF">BKH32_03700</name>
</gene>
<dbReference type="Proteomes" id="UP000185736">
    <property type="component" value="Unassembled WGS sequence"/>
</dbReference>
<dbReference type="GO" id="GO:0003841">
    <property type="term" value="F:1-acylglycerol-3-phosphate O-acyltransferase activity"/>
    <property type="evidence" value="ECO:0007669"/>
    <property type="project" value="TreeGrafter"/>
</dbReference>
<keyword evidence="1 4" id="KW-0808">Transferase</keyword>
<dbReference type="CDD" id="cd07989">
    <property type="entry name" value="LPLAT_AGPAT-like"/>
    <property type="match status" value="1"/>
</dbReference>
<name>A0A1Q8I2N1_9ACTO</name>
<evidence type="ECO:0000256" key="2">
    <source>
        <dbReference type="ARBA" id="ARBA00023315"/>
    </source>
</evidence>
<accession>A0A1Q8I2N1</accession>
<feature type="domain" description="Phospholipid/glycerol acyltransferase" evidence="3">
    <location>
        <begin position="64"/>
        <end position="182"/>
    </location>
</feature>
<proteinExistence type="predicted"/>
<dbReference type="EMBL" id="MSGO01000013">
    <property type="protein sequence ID" value="OLL15297.1"/>
    <property type="molecule type" value="Genomic_DNA"/>
</dbReference>
<evidence type="ECO:0000259" key="3">
    <source>
        <dbReference type="SMART" id="SM00563"/>
    </source>
</evidence>
<dbReference type="InterPro" id="IPR002123">
    <property type="entry name" value="Plipid/glycerol_acylTrfase"/>
</dbReference>
<keyword evidence="2 4" id="KW-0012">Acyltransferase</keyword>
<reference evidence="4 5" key="1">
    <citation type="submission" date="2016-12" db="EMBL/GenBank/DDBJ databases">
        <title>Genomic comparison of strains in the 'Actinomyces naeslundii' group.</title>
        <authorList>
            <person name="Mughal S.R."/>
            <person name="Do T."/>
            <person name="Gilbert S.C."/>
            <person name="Witherden E.A."/>
            <person name="Didelot X."/>
            <person name="Beighton D."/>
        </authorList>
    </citation>
    <scope>NUCLEOTIDE SEQUENCE [LARGE SCALE GENOMIC DNA]</scope>
    <source>
        <strain evidence="4 5">S64C</strain>
    </source>
</reference>
<dbReference type="Pfam" id="PF01553">
    <property type="entry name" value="Acyltransferase"/>
    <property type="match status" value="1"/>
</dbReference>
<evidence type="ECO:0000313" key="4">
    <source>
        <dbReference type="EMBL" id="OLL15297.1"/>
    </source>
</evidence>
<dbReference type="GO" id="GO:0005886">
    <property type="term" value="C:plasma membrane"/>
    <property type="evidence" value="ECO:0007669"/>
    <property type="project" value="TreeGrafter"/>
</dbReference>
<dbReference type="PANTHER" id="PTHR10434:SF11">
    <property type="entry name" value="1-ACYL-SN-GLYCEROL-3-PHOSPHATE ACYLTRANSFERASE"/>
    <property type="match status" value="1"/>
</dbReference>
<organism evidence="4 5">
    <name type="scientific">Actinomyces oris</name>
    <dbReference type="NCBI Taxonomy" id="544580"/>
    <lineage>
        <taxon>Bacteria</taxon>
        <taxon>Bacillati</taxon>
        <taxon>Actinomycetota</taxon>
        <taxon>Actinomycetes</taxon>
        <taxon>Actinomycetales</taxon>
        <taxon>Actinomycetaceae</taxon>
        <taxon>Actinomyces</taxon>
    </lineage>
</organism>
<evidence type="ECO:0000256" key="1">
    <source>
        <dbReference type="ARBA" id="ARBA00022679"/>
    </source>
</evidence>
<evidence type="ECO:0000313" key="5">
    <source>
        <dbReference type="Proteomes" id="UP000185736"/>
    </source>
</evidence>
<dbReference type="RefSeq" id="WP_075248683.1">
    <property type="nucleotide sequence ID" value="NZ_MSGO01000013.1"/>
</dbReference>
<dbReference type="SUPFAM" id="SSF69593">
    <property type="entry name" value="Glycerol-3-phosphate (1)-acyltransferase"/>
    <property type="match status" value="1"/>
</dbReference>
<dbReference type="PANTHER" id="PTHR10434">
    <property type="entry name" value="1-ACYL-SN-GLYCEROL-3-PHOSPHATE ACYLTRANSFERASE"/>
    <property type="match status" value="1"/>
</dbReference>